<dbReference type="AlphaFoldDB" id="A0A8H7UPR6"/>
<feature type="region of interest" description="Disordered" evidence="4">
    <location>
        <begin position="866"/>
        <end position="912"/>
    </location>
</feature>
<dbReference type="PANTHER" id="PTHR37984:SF5">
    <property type="entry name" value="PROTEIN NYNRIN-LIKE"/>
    <property type="match status" value="1"/>
</dbReference>
<dbReference type="CDD" id="cd00024">
    <property type="entry name" value="CD_CSD"/>
    <property type="match status" value="1"/>
</dbReference>
<dbReference type="PANTHER" id="PTHR37984">
    <property type="entry name" value="PROTEIN CBG26694"/>
    <property type="match status" value="1"/>
</dbReference>
<dbReference type="InterPro" id="IPR041577">
    <property type="entry name" value="RT_RNaseH_2"/>
</dbReference>
<dbReference type="PROSITE" id="PS50878">
    <property type="entry name" value="RT_POL"/>
    <property type="match status" value="1"/>
</dbReference>
<evidence type="ECO:0000256" key="4">
    <source>
        <dbReference type="SAM" id="MobiDB-lite"/>
    </source>
</evidence>
<keyword evidence="9" id="KW-1185">Reference proteome</keyword>
<dbReference type="OrthoDB" id="2285631at2759"/>
<dbReference type="InterPro" id="IPR041588">
    <property type="entry name" value="Integrase_H2C2"/>
</dbReference>
<comment type="subcellular location">
    <subcellularLocation>
        <location evidence="1">Nucleus</location>
    </subcellularLocation>
</comment>
<dbReference type="GO" id="GO:0015074">
    <property type="term" value="P:DNA integration"/>
    <property type="evidence" value="ECO:0007669"/>
    <property type="project" value="InterPro"/>
</dbReference>
<dbReference type="InterPro" id="IPR043128">
    <property type="entry name" value="Rev_trsase/Diguanyl_cyclase"/>
</dbReference>
<dbReference type="Pfam" id="PF00078">
    <property type="entry name" value="RVT_1"/>
    <property type="match status" value="1"/>
</dbReference>
<feature type="domain" description="Integrase catalytic" evidence="7">
    <location>
        <begin position="519"/>
        <end position="680"/>
    </location>
</feature>
<proteinExistence type="predicted"/>
<dbReference type="SUPFAM" id="SSF53098">
    <property type="entry name" value="Ribonuclease H-like"/>
    <property type="match status" value="1"/>
</dbReference>
<dbReference type="InterPro" id="IPR036397">
    <property type="entry name" value="RNaseH_sf"/>
</dbReference>
<dbReference type="InterPro" id="IPR016197">
    <property type="entry name" value="Chromo-like_dom_sf"/>
</dbReference>
<evidence type="ECO:0008006" key="10">
    <source>
        <dbReference type="Google" id="ProtNLM"/>
    </source>
</evidence>
<dbReference type="SMART" id="SM00298">
    <property type="entry name" value="CHROMO"/>
    <property type="match status" value="1"/>
</dbReference>
<feature type="domain" description="Chromo" evidence="5">
    <location>
        <begin position="817"/>
        <end position="875"/>
    </location>
</feature>
<keyword evidence="2" id="KW-0539">Nucleus</keyword>
<gene>
    <name evidence="8" type="ORF">INT46_010485</name>
</gene>
<dbReference type="InterPro" id="IPR023780">
    <property type="entry name" value="Chromo_domain"/>
</dbReference>
<evidence type="ECO:0000256" key="1">
    <source>
        <dbReference type="ARBA" id="ARBA00004123"/>
    </source>
</evidence>
<dbReference type="Pfam" id="PF17921">
    <property type="entry name" value="Integrase_H2C2"/>
    <property type="match status" value="1"/>
</dbReference>
<dbReference type="SUPFAM" id="SSF54160">
    <property type="entry name" value="Chromo domain-like"/>
    <property type="match status" value="1"/>
</dbReference>
<dbReference type="Gene3D" id="2.40.50.40">
    <property type="match status" value="1"/>
</dbReference>
<dbReference type="InterPro" id="IPR043502">
    <property type="entry name" value="DNA/RNA_pol_sf"/>
</dbReference>
<comment type="caution">
    <text evidence="8">The sequence shown here is derived from an EMBL/GenBank/DDBJ whole genome shotgun (WGS) entry which is preliminary data.</text>
</comment>
<evidence type="ECO:0000313" key="9">
    <source>
        <dbReference type="Proteomes" id="UP000650833"/>
    </source>
</evidence>
<name>A0A8H7UPR6_9FUNG</name>
<sequence>MSKHSIYTVVDLSQCFHSFAIHFQSRKFLSFTDPTTGLQYQYAKAPMGLTPLSSFVQRQLTNLFSDMNAVTTNFIDDITVHTEADMETHIKYVKIVIERLTKANLTINAAKTHLAQKSINILGFCLSEKGLALDQRKVSNILDWNPIVANSRELASRLGLINFFRAHLPCLSTLTAPLDSIKNAPDISKVWKEEHTIAMKKIQQLLVNAPVLSAPDMGHDMYLVTDSSAYGIGACLYQVKKKRVYYLGFIARKLTSCEMRWGSTKRELLAVVYAFKKYRQWLWGKKFHLFIDNKGLLYLHSQEKLTRMIENFYETIFELDFDITFCAGIHNILADRLSRIFEHGTKKLEGSDGMARRATIVQKRSNENSDLNNSSNKKVKLVTKTVEGKDGIVDVDKKVLDDNKRDITTKEIVVESEETLSIIKDADNLESNKSNDTDLFIYASHLDIYEQPKDENEKKTLLEKAHLLGHFGVTAMEQVIHEEYQMHWKGLRKDIEYYVKNCSKCRVFNLGKHVYHPPKSIIPNAVFDHIVMDLGTFDVTTPRGNNFMLVVMDLFSRFIILRAIPDKLATTIAKELVAIWSLFGYSKIITHDNGKEFSNNLLEAIALHAGVEQAVSLPFNPLGNSNAESAVKSAKSIIIKMLEGRAENWDLYLDGTAYCLNLHKSRLHGMMPFVVVFARLPNELTDYSKIKAVLPEQEIDVKALKDKIKLVDKILVPAIREQIVKTKEADNAYFRKRHKILENPFPIGSSVMIKNVEKNKKTDPNYEGPYSVYGYTKNGSYILQDKAEAFLSRDIPTSHIKLISEDGIKPEENNHIFEVQAILNHRGEEPNHEYLVRWKGYDSSYDTWEPPAMFDSKEVIETYWSRRNAGQPSSKSKGKKKAMPKSVNKRKVESRQEKSIRRKARLAVATRK</sequence>
<reference evidence="8" key="1">
    <citation type="submission" date="2020-12" db="EMBL/GenBank/DDBJ databases">
        <title>Metabolic potential, ecology and presence of endohyphal bacteria is reflected in genomic diversity of Mucoromycotina.</title>
        <authorList>
            <person name="Muszewska A."/>
            <person name="Okrasinska A."/>
            <person name="Steczkiewicz K."/>
            <person name="Drgas O."/>
            <person name="Orlowska M."/>
            <person name="Perlinska-Lenart U."/>
            <person name="Aleksandrzak-Piekarczyk T."/>
            <person name="Szatraj K."/>
            <person name="Zielenkiewicz U."/>
            <person name="Pilsyk S."/>
            <person name="Malc E."/>
            <person name="Mieczkowski P."/>
            <person name="Kruszewska J.S."/>
            <person name="Biernat P."/>
            <person name="Pawlowska J."/>
        </authorList>
    </citation>
    <scope>NUCLEOTIDE SEQUENCE</scope>
    <source>
        <strain evidence="8">CBS 226.32</strain>
    </source>
</reference>
<dbReference type="InterPro" id="IPR050951">
    <property type="entry name" value="Retrovirus_Pol_polyprotein"/>
</dbReference>
<dbReference type="Pfam" id="PF00385">
    <property type="entry name" value="Chromo"/>
    <property type="match status" value="1"/>
</dbReference>
<evidence type="ECO:0000259" key="6">
    <source>
        <dbReference type="PROSITE" id="PS50878"/>
    </source>
</evidence>
<dbReference type="Gene3D" id="3.30.70.270">
    <property type="match status" value="2"/>
</dbReference>
<dbReference type="CDD" id="cd09274">
    <property type="entry name" value="RNase_HI_RT_Ty3"/>
    <property type="match status" value="1"/>
</dbReference>
<evidence type="ECO:0000313" key="8">
    <source>
        <dbReference type="EMBL" id="KAG2189577.1"/>
    </source>
</evidence>
<dbReference type="SUPFAM" id="SSF56672">
    <property type="entry name" value="DNA/RNA polymerases"/>
    <property type="match status" value="1"/>
</dbReference>
<dbReference type="GO" id="GO:0005634">
    <property type="term" value="C:nucleus"/>
    <property type="evidence" value="ECO:0007669"/>
    <property type="project" value="UniProtKB-SubCell"/>
</dbReference>
<feature type="compositionally biased region" description="Basic residues" evidence="4">
    <location>
        <begin position="900"/>
        <end position="912"/>
    </location>
</feature>
<dbReference type="InterPro" id="IPR001584">
    <property type="entry name" value="Integrase_cat-core"/>
</dbReference>
<dbReference type="Gene3D" id="3.30.420.10">
    <property type="entry name" value="Ribonuclease H-like superfamily/Ribonuclease H"/>
    <property type="match status" value="1"/>
</dbReference>
<dbReference type="PROSITE" id="PS50013">
    <property type="entry name" value="CHROMO_2"/>
    <property type="match status" value="1"/>
</dbReference>
<feature type="compositionally biased region" description="Basic and acidic residues" evidence="4">
    <location>
        <begin position="890"/>
        <end position="899"/>
    </location>
</feature>
<dbReference type="Pfam" id="PF17919">
    <property type="entry name" value="RT_RNaseH_2"/>
    <property type="match status" value="1"/>
</dbReference>
<dbReference type="Gene3D" id="3.10.10.10">
    <property type="entry name" value="HIV Type 1 Reverse Transcriptase, subunit A, domain 1"/>
    <property type="match status" value="1"/>
</dbReference>
<dbReference type="PROSITE" id="PS50994">
    <property type="entry name" value="INTEGRASE"/>
    <property type="match status" value="1"/>
</dbReference>
<evidence type="ECO:0000256" key="3">
    <source>
        <dbReference type="ARBA" id="ARBA00023268"/>
    </source>
</evidence>
<protein>
    <recommendedName>
        <fullName evidence="10">Polyprotein</fullName>
    </recommendedName>
</protein>
<dbReference type="PROSITE" id="PS00598">
    <property type="entry name" value="CHROMO_1"/>
    <property type="match status" value="1"/>
</dbReference>
<dbReference type="Gene3D" id="1.10.340.70">
    <property type="match status" value="1"/>
</dbReference>
<accession>A0A8H7UPR6</accession>
<dbReference type="InterPro" id="IPR023779">
    <property type="entry name" value="Chromodomain_CS"/>
</dbReference>
<evidence type="ECO:0000256" key="2">
    <source>
        <dbReference type="ARBA" id="ARBA00023242"/>
    </source>
</evidence>
<dbReference type="GO" id="GO:0003824">
    <property type="term" value="F:catalytic activity"/>
    <property type="evidence" value="ECO:0007669"/>
    <property type="project" value="UniProtKB-KW"/>
</dbReference>
<feature type="domain" description="Reverse transcriptase" evidence="6">
    <location>
        <begin position="1"/>
        <end position="126"/>
    </location>
</feature>
<dbReference type="Proteomes" id="UP000650833">
    <property type="component" value="Unassembled WGS sequence"/>
</dbReference>
<dbReference type="GO" id="GO:0003676">
    <property type="term" value="F:nucleic acid binding"/>
    <property type="evidence" value="ECO:0007669"/>
    <property type="project" value="InterPro"/>
</dbReference>
<dbReference type="InterPro" id="IPR012337">
    <property type="entry name" value="RNaseH-like_sf"/>
</dbReference>
<dbReference type="InterPro" id="IPR000953">
    <property type="entry name" value="Chromo/chromo_shadow_dom"/>
</dbReference>
<evidence type="ECO:0000259" key="7">
    <source>
        <dbReference type="PROSITE" id="PS50994"/>
    </source>
</evidence>
<dbReference type="InterPro" id="IPR000477">
    <property type="entry name" value="RT_dom"/>
</dbReference>
<dbReference type="EMBL" id="JAEPRC010001430">
    <property type="protein sequence ID" value="KAG2189577.1"/>
    <property type="molecule type" value="Genomic_DNA"/>
</dbReference>
<dbReference type="Pfam" id="PF00665">
    <property type="entry name" value="rve"/>
    <property type="match status" value="1"/>
</dbReference>
<feature type="compositionally biased region" description="Basic residues" evidence="4">
    <location>
        <begin position="876"/>
        <end position="889"/>
    </location>
</feature>
<organism evidence="8 9">
    <name type="scientific">Mucor plumbeus</name>
    <dbReference type="NCBI Taxonomy" id="97098"/>
    <lineage>
        <taxon>Eukaryota</taxon>
        <taxon>Fungi</taxon>
        <taxon>Fungi incertae sedis</taxon>
        <taxon>Mucoromycota</taxon>
        <taxon>Mucoromycotina</taxon>
        <taxon>Mucoromycetes</taxon>
        <taxon>Mucorales</taxon>
        <taxon>Mucorineae</taxon>
        <taxon>Mucoraceae</taxon>
        <taxon>Mucor</taxon>
    </lineage>
</organism>
<keyword evidence="3" id="KW-0511">Multifunctional enzyme</keyword>
<evidence type="ECO:0000259" key="5">
    <source>
        <dbReference type="PROSITE" id="PS50013"/>
    </source>
</evidence>